<dbReference type="InterPro" id="IPR011050">
    <property type="entry name" value="Pectin_lyase_fold/virulence"/>
</dbReference>
<gene>
    <name evidence="1" type="ORF">CWATWH0003_3328</name>
</gene>
<dbReference type="RefSeq" id="WP_007311399.1">
    <property type="nucleotide sequence ID" value="NZ_AESD01000493.1"/>
</dbReference>
<protein>
    <recommendedName>
        <fullName evidence="3">Right handed beta helix domain-containing protein</fullName>
    </recommendedName>
</protein>
<sequence length="605" mass="69261">MKTILTIILSIIFAVGLHTFVVDSASTLDPENFKNVGYFLPLDNQGWTTYQPSINSRIIYVSSQEGNDKTGQVYSPNSKEIGDNPFLPQEEIKAFQSISAALKEAKDNSPDWILLKRGDVWYKNLKELKNGESKNAPSVFSSYGKDMERPLLKTDTREGFQVPSNLKFAVLSGIHFQGINKEQKQSSKDGIKLFNKEGETIESFLIEDCLIEYYKHNLIFINNGSLKHFVVRRNLILDSYTSPKTEERSLSQGLLATGANFLLEENIFDHNGWKIQRQPHNDWVDHRLGQATWLNHNTYFPNPKGVILRKNIFLRSSSMQTKWTAENGPGSAKDVIIDNNFYMDGEIGISMGGNKKGSLRFANIKIINNVMLNIGRSRPTNRNLAWYLDIQDWDGGLVENNLFIHQPKTEVDSTYGISISGSSIGHTRNVTINNNLLYNLHSRLAGIVLSSPGKLENIQIKNNQIQFPKLKTSIINSSANLRNFSFENNTYYSDATPEKWFGLVNDQFDYLQWIKDSARMEWKDIPKKEIDLKTWRKVSRDKTSKQQAVKYPHPNRTIEEYNSNVGGKATYDDFLLNIRKQSKSNWRQEYTADAINDWFRAGFNF</sequence>
<reference evidence="1 2" key="1">
    <citation type="journal article" date="2011" name="Front. Microbiol.">
        <title>Two Strains of Crocosphaera watsonii with Highly Conserved Genomes are Distinguished by Strain-Specific Features.</title>
        <authorList>
            <person name="Bench S.R."/>
            <person name="Ilikchyan I.N."/>
            <person name="Tripp H.J."/>
            <person name="Zehr J.P."/>
        </authorList>
    </citation>
    <scope>NUCLEOTIDE SEQUENCE [LARGE SCALE GENOMIC DNA]</scope>
    <source>
        <strain evidence="1 2">WH 0003</strain>
    </source>
</reference>
<evidence type="ECO:0000313" key="2">
    <source>
        <dbReference type="Proteomes" id="UP000003477"/>
    </source>
</evidence>
<comment type="caution">
    <text evidence="1">The sequence shown here is derived from an EMBL/GenBank/DDBJ whole genome shotgun (WGS) entry which is preliminary data.</text>
</comment>
<dbReference type="AlphaFoldDB" id="G5J787"/>
<dbReference type="SUPFAM" id="SSF51126">
    <property type="entry name" value="Pectin lyase-like"/>
    <property type="match status" value="1"/>
</dbReference>
<dbReference type="InterPro" id="IPR012334">
    <property type="entry name" value="Pectin_lyas_fold"/>
</dbReference>
<dbReference type="PATRIC" id="fig|423471.3.peg.3129"/>
<dbReference type="EMBL" id="AESD01000493">
    <property type="protein sequence ID" value="EHJ11948.1"/>
    <property type="molecule type" value="Genomic_DNA"/>
</dbReference>
<evidence type="ECO:0000313" key="1">
    <source>
        <dbReference type="EMBL" id="EHJ11948.1"/>
    </source>
</evidence>
<organism evidence="1 2">
    <name type="scientific">Crocosphaera watsonii WH 0003</name>
    <dbReference type="NCBI Taxonomy" id="423471"/>
    <lineage>
        <taxon>Bacteria</taxon>
        <taxon>Bacillati</taxon>
        <taxon>Cyanobacteriota</taxon>
        <taxon>Cyanophyceae</taxon>
        <taxon>Oscillatoriophycideae</taxon>
        <taxon>Chroococcales</taxon>
        <taxon>Aphanothecaceae</taxon>
        <taxon>Crocosphaera</taxon>
    </lineage>
</organism>
<evidence type="ECO:0008006" key="3">
    <source>
        <dbReference type="Google" id="ProtNLM"/>
    </source>
</evidence>
<name>G5J787_CROWT</name>
<accession>G5J787</accession>
<proteinExistence type="predicted"/>
<dbReference type="Gene3D" id="2.160.20.10">
    <property type="entry name" value="Single-stranded right-handed beta-helix, Pectin lyase-like"/>
    <property type="match status" value="1"/>
</dbReference>
<dbReference type="GeneID" id="88766883"/>
<dbReference type="Proteomes" id="UP000003477">
    <property type="component" value="Unassembled WGS sequence"/>
</dbReference>